<protein>
    <recommendedName>
        <fullName evidence="3">Excreted virulence factor EspC (Type VII ESX diderm)</fullName>
    </recommendedName>
</protein>
<organism evidence="1 2">
    <name type="scientific">Labedaea rhizosphaerae</name>
    <dbReference type="NCBI Taxonomy" id="598644"/>
    <lineage>
        <taxon>Bacteria</taxon>
        <taxon>Bacillati</taxon>
        <taxon>Actinomycetota</taxon>
        <taxon>Actinomycetes</taxon>
        <taxon>Pseudonocardiales</taxon>
        <taxon>Pseudonocardiaceae</taxon>
        <taxon>Labedaea</taxon>
    </lineage>
</organism>
<accession>A0A4R6SHC9</accession>
<name>A0A4R6SHC9_LABRH</name>
<dbReference type="AlphaFoldDB" id="A0A4R6SHC9"/>
<evidence type="ECO:0000313" key="1">
    <source>
        <dbReference type="EMBL" id="TDQ01017.1"/>
    </source>
</evidence>
<keyword evidence="2" id="KW-1185">Reference proteome</keyword>
<dbReference type="Proteomes" id="UP000295444">
    <property type="component" value="Unassembled WGS sequence"/>
</dbReference>
<sequence length="116" mass="12644">MGDGWRVVPQALRDTQKSFDDTANRWQNLQTSVAGWKLGDGDLGLLGRAAGIIGDYNGSVDQIHTKLGTGYQSLNDASTALNGVAAEYEKQDEAYFEAFGYKEEDLDHVPPPPQVN</sequence>
<dbReference type="RefSeq" id="WP_133849652.1">
    <property type="nucleotide sequence ID" value="NZ_SNXZ01000002.1"/>
</dbReference>
<proteinExistence type="predicted"/>
<gene>
    <name evidence="1" type="ORF">EV186_102884</name>
</gene>
<dbReference type="EMBL" id="SNXZ01000002">
    <property type="protein sequence ID" value="TDQ01017.1"/>
    <property type="molecule type" value="Genomic_DNA"/>
</dbReference>
<reference evidence="1 2" key="1">
    <citation type="submission" date="2019-03" db="EMBL/GenBank/DDBJ databases">
        <title>Genomic Encyclopedia of Type Strains, Phase IV (KMG-IV): sequencing the most valuable type-strain genomes for metagenomic binning, comparative biology and taxonomic classification.</title>
        <authorList>
            <person name="Goeker M."/>
        </authorList>
    </citation>
    <scope>NUCLEOTIDE SEQUENCE [LARGE SCALE GENOMIC DNA]</scope>
    <source>
        <strain evidence="1 2">DSM 45361</strain>
    </source>
</reference>
<comment type="caution">
    <text evidence="1">The sequence shown here is derived from an EMBL/GenBank/DDBJ whole genome shotgun (WGS) entry which is preliminary data.</text>
</comment>
<evidence type="ECO:0008006" key="3">
    <source>
        <dbReference type="Google" id="ProtNLM"/>
    </source>
</evidence>
<evidence type="ECO:0000313" key="2">
    <source>
        <dbReference type="Proteomes" id="UP000295444"/>
    </source>
</evidence>